<dbReference type="PANTHER" id="PTHR13847:SF289">
    <property type="entry name" value="GLYCINE OXIDASE"/>
    <property type="match status" value="1"/>
</dbReference>
<evidence type="ECO:0000256" key="1">
    <source>
        <dbReference type="ARBA" id="ARBA00023002"/>
    </source>
</evidence>
<dbReference type="RefSeq" id="WP_226607832.1">
    <property type="nucleotide sequence ID" value="NZ_JAJAQI010000012.1"/>
</dbReference>
<dbReference type="GO" id="GO:0005737">
    <property type="term" value="C:cytoplasm"/>
    <property type="evidence" value="ECO:0007669"/>
    <property type="project" value="TreeGrafter"/>
</dbReference>
<protein>
    <submittedName>
        <fullName evidence="3">FAD-binding oxidoreductase</fullName>
    </submittedName>
</protein>
<name>A0A9X1ICN2_9PROT</name>
<dbReference type="SUPFAM" id="SSF54373">
    <property type="entry name" value="FAD-linked reductases, C-terminal domain"/>
    <property type="match status" value="1"/>
</dbReference>
<dbReference type="InterPro" id="IPR036188">
    <property type="entry name" value="FAD/NAD-bd_sf"/>
</dbReference>
<keyword evidence="4" id="KW-1185">Reference proteome</keyword>
<proteinExistence type="predicted"/>
<gene>
    <name evidence="3" type="ORF">LHA35_10115</name>
</gene>
<evidence type="ECO:0000259" key="2">
    <source>
        <dbReference type="Pfam" id="PF01266"/>
    </source>
</evidence>
<comment type="caution">
    <text evidence="3">The sequence shown here is derived from an EMBL/GenBank/DDBJ whole genome shotgun (WGS) entry which is preliminary data.</text>
</comment>
<feature type="domain" description="FAD dependent oxidoreductase" evidence="2">
    <location>
        <begin position="5"/>
        <end position="395"/>
    </location>
</feature>
<keyword evidence="1" id="KW-0560">Oxidoreductase</keyword>
<organism evidence="3 4">
    <name type="scientific">Roseicella aerolata</name>
    <dbReference type="NCBI Taxonomy" id="2883479"/>
    <lineage>
        <taxon>Bacteria</taxon>
        <taxon>Pseudomonadati</taxon>
        <taxon>Pseudomonadota</taxon>
        <taxon>Alphaproteobacteria</taxon>
        <taxon>Acetobacterales</taxon>
        <taxon>Roseomonadaceae</taxon>
        <taxon>Roseicella</taxon>
    </lineage>
</organism>
<dbReference type="Gene3D" id="3.50.50.60">
    <property type="entry name" value="FAD/NAD(P)-binding domain"/>
    <property type="match status" value="2"/>
</dbReference>
<dbReference type="EMBL" id="JAJAQI010000012">
    <property type="protein sequence ID" value="MCB4822087.1"/>
    <property type="molecule type" value="Genomic_DNA"/>
</dbReference>
<dbReference type="Proteomes" id="UP001139311">
    <property type="component" value="Unassembled WGS sequence"/>
</dbReference>
<reference evidence="3" key="1">
    <citation type="submission" date="2021-10" db="EMBL/GenBank/DDBJ databases">
        <title>Roseicella aerolatum sp. nov., isolated from aerosols of e-waste dismantling site.</title>
        <authorList>
            <person name="Qin T."/>
        </authorList>
    </citation>
    <scope>NUCLEOTIDE SEQUENCE</scope>
    <source>
        <strain evidence="3">GB24</strain>
    </source>
</reference>
<dbReference type="Pfam" id="PF01266">
    <property type="entry name" value="DAO"/>
    <property type="match status" value="1"/>
</dbReference>
<sequence length="415" mass="44684">MSQSAIVLGAGMVGVSVALHLRRRGHDVVLVDRRGPGEGASFGNGGLIQREAVYPHPFPRALAELRRIARNRAVDVAYHPLALPGFVSPLLRYWWHSEPGRYLQAVQAYARLITTCIDEHLALAAGTEAMALLRPTGWMRLYSRPQMLEDALAQAEQARRDYGVNFAALDGKALAAAEPHLLVERTGAIHWTDPLAVSDPHALTLAYAGLFTRDGGSIAVGDAMTLERAGKGWRVRTAEGAVEAGEVVIALGAASAEVTRRFGYAPPLFGKRGYHMHYRLRGNAVLNHPVLDTESGFLLAPMRAGIRLTTGAEFARTGAAPTPVQLERAEPVARGLLPLADRVDAEPWMGVRPCTPDMLPIIGRLPGQPGAWCAFGHAHQGLTLGPTTGRLLAEMMSGAVPGISPEPYRPERFQG</sequence>
<evidence type="ECO:0000313" key="3">
    <source>
        <dbReference type="EMBL" id="MCB4822087.1"/>
    </source>
</evidence>
<dbReference type="InterPro" id="IPR006076">
    <property type="entry name" value="FAD-dep_OxRdtase"/>
</dbReference>
<dbReference type="PANTHER" id="PTHR13847">
    <property type="entry name" value="SARCOSINE DEHYDROGENASE-RELATED"/>
    <property type="match status" value="1"/>
</dbReference>
<dbReference type="AlphaFoldDB" id="A0A9X1ICN2"/>
<evidence type="ECO:0000313" key="4">
    <source>
        <dbReference type="Proteomes" id="UP001139311"/>
    </source>
</evidence>
<dbReference type="GO" id="GO:0016491">
    <property type="term" value="F:oxidoreductase activity"/>
    <property type="evidence" value="ECO:0007669"/>
    <property type="project" value="UniProtKB-KW"/>
</dbReference>
<dbReference type="SUPFAM" id="SSF51905">
    <property type="entry name" value="FAD/NAD(P)-binding domain"/>
    <property type="match status" value="1"/>
</dbReference>
<accession>A0A9X1ICN2</accession>
<dbReference type="Gene3D" id="3.30.9.10">
    <property type="entry name" value="D-Amino Acid Oxidase, subunit A, domain 2"/>
    <property type="match status" value="1"/>
</dbReference>